<dbReference type="EMBL" id="LCJB01000087">
    <property type="protein sequence ID" value="KKT68116.1"/>
    <property type="molecule type" value="Genomic_DNA"/>
</dbReference>
<dbReference type="Proteomes" id="UP000034154">
    <property type="component" value="Unassembled WGS sequence"/>
</dbReference>
<accession>A0A0G1J931</accession>
<dbReference type="AlphaFoldDB" id="A0A0G1J931"/>
<feature type="non-terminal residue" evidence="1">
    <location>
        <position position="1"/>
    </location>
</feature>
<comment type="caution">
    <text evidence="1">The sequence shown here is derived from an EMBL/GenBank/DDBJ whole genome shotgun (WGS) entry which is preliminary data.</text>
</comment>
<evidence type="ECO:0000313" key="1">
    <source>
        <dbReference type="EMBL" id="KKT68116.1"/>
    </source>
</evidence>
<protein>
    <submittedName>
        <fullName evidence="1">Uncharacterized protein</fullName>
    </submittedName>
</protein>
<name>A0A0G1J931_9BACT</name>
<proteinExistence type="predicted"/>
<evidence type="ECO:0000313" key="2">
    <source>
        <dbReference type="Proteomes" id="UP000034154"/>
    </source>
</evidence>
<organism evidence="1 2">
    <name type="scientific">Candidatus Uhrbacteria bacterium GW2011_GWF2_44_350</name>
    <dbReference type="NCBI Taxonomy" id="1619000"/>
    <lineage>
        <taxon>Bacteria</taxon>
        <taxon>Candidatus Uhriibacteriota</taxon>
    </lineage>
</organism>
<reference evidence="1 2" key="1">
    <citation type="journal article" date="2015" name="Nature">
        <title>rRNA introns, odd ribosomes, and small enigmatic genomes across a large radiation of phyla.</title>
        <authorList>
            <person name="Brown C.T."/>
            <person name="Hug L.A."/>
            <person name="Thomas B.C."/>
            <person name="Sharon I."/>
            <person name="Castelle C.J."/>
            <person name="Singh A."/>
            <person name="Wilkins M.J."/>
            <person name="Williams K.H."/>
            <person name="Banfield J.F."/>
        </authorList>
    </citation>
    <scope>NUCLEOTIDE SEQUENCE [LARGE SCALE GENOMIC DNA]</scope>
</reference>
<gene>
    <name evidence="1" type="ORF">UW63_C0087G0011</name>
</gene>
<sequence length="64" mass="7405">NSFENKCYDTFEQVTEKVNDWLEERLSMNGNDLVEAICLYNKGVQGLQVCDYSVNFMGVLTKNF</sequence>